<evidence type="ECO:0000259" key="2">
    <source>
        <dbReference type="PROSITE" id="PS50835"/>
    </source>
</evidence>
<dbReference type="CDD" id="cd05768">
    <property type="entry name" value="IgC1_CH3_IgAGD_CH4_IgAEM"/>
    <property type="match status" value="1"/>
</dbReference>
<name>A0A8C0ZT11_CASCN</name>
<proteinExistence type="predicted"/>
<reference evidence="3" key="1">
    <citation type="submission" date="2023-09" db="UniProtKB">
        <authorList>
            <consortium name="Ensembl"/>
        </authorList>
    </citation>
    <scope>IDENTIFICATION</scope>
</reference>
<dbReference type="InterPro" id="IPR007110">
    <property type="entry name" value="Ig-like_dom"/>
</dbReference>
<dbReference type="SMART" id="SM00407">
    <property type="entry name" value="IGc1"/>
    <property type="match status" value="3"/>
</dbReference>
<dbReference type="InterPro" id="IPR003006">
    <property type="entry name" value="Ig/MHC_CS"/>
</dbReference>
<dbReference type="FunFam" id="2.60.40.10:FF:000463">
    <property type="entry name" value="Immunoglobulin heavy constant gamma 1"/>
    <property type="match status" value="1"/>
</dbReference>
<dbReference type="Ensembl" id="ENSCCNT00000021053.1">
    <property type="protein sequence ID" value="ENSCCNP00000016144.1"/>
    <property type="gene ID" value="ENSCCNG00000016139.1"/>
</dbReference>
<accession>A0A8C0ZT11</accession>
<protein>
    <recommendedName>
        <fullName evidence="2">Ig-like domain-containing protein</fullName>
    </recommendedName>
</protein>
<dbReference type="InterPro" id="IPR003597">
    <property type="entry name" value="Ig_C1-set"/>
</dbReference>
<keyword evidence="1" id="KW-0393">Immunoglobulin domain</keyword>
<dbReference type="SMART" id="SM00406">
    <property type="entry name" value="IGv"/>
    <property type="match status" value="1"/>
</dbReference>
<evidence type="ECO:0000256" key="1">
    <source>
        <dbReference type="ARBA" id="ARBA00023319"/>
    </source>
</evidence>
<dbReference type="Pfam" id="PF07654">
    <property type="entry name" value="C1-set"/>
    <property type="match status" value="3"/>
</dbReference>
<dbReference type="PROSITE" id="PS50835">
    <property type="entry name" value="IG_LIKE"/>
    <property type="match status" value="3"/>
</dbReference>
<dbReference type="InterPro" id="IPR013783">
    <property type="entry name" value="Ig-like_fold"/>
</dbReference>
<dbReference type="CDD" id="cd21819">
    <property type="entry name" value="IgC1_CH1_IgM"/>
    <property type="match status" value="1"/>
</dbReference>
<dbReference type="FunFam" id="2.60.40.10:FF:000998">
    <property type="entry name" value="Immunoglobulin heavy constant epsilon"/>
    <property type="match status" value="1"/>
</dbReference>
<evidence type="ECO:0000313" key="3">
    <source>
        <dbReference type="Ensembl" id="ENSCCNP00000016144.1"/>
    </source>
</evidence>
<dbReference type="AlphaFoldDB" id="A0A8C0ZT11"/>
<dbReference type="SUPFAM" id="SSF48726">
    <property type="entry name" value="Immunoglobulin"/>
    <property type="match status" value="4"/>
</dbReference>
<dbReference type="PANTHER" id="PTHR23411">
    <property type="entry name" value="TAPASIN"/>
    <property type="match status" value="1"/>
</dbReference>
<sequence>QVSSVQSGGGLVKPEDSLRVSCTMKRIQQAPGDWKEWVTHISTGSNTYYADPRRLTISKDSSNNLVFLTMTNLDPTDMATYHCAKAALRHSLGCLLHKIPDWASALPSAPSVFPLISCEGPLPDENLVAMGCLARDFLPSSISFSWNYKNNSEVSKGIRTFPTVLAGSKYAATSQVLLSPKDVFEGKDDYLVCKVQHGSNNKNLQVPGRNSGMEGSEGRAWLTCLATDLGTYESLNISWTRQSGEPVKTHLNISTSHPNGTFSAEGVASVCVEEWESGEQFTCTVTHTDLPSPLKQTISKPRGEFPSHSLTVLQEPSPSREQLILRESATITCLVKAFSPPDVFVQWLHRGQPLSADKYVTSTPMPEPQIPGLYFAHSILTVPEEEWNSGESFTCVVAHEALPLLATERTVDKSTGKPTLYNVSLIVSDTASTCY</sequence>
<dbReference type="FunFam" id="2.60.40.10:FF:001836">
    <property type="entry name" value="Immunoglobulin heavy constant mu"/>
    <property type="match status" value="1"/>
</dbReference>
<organism evidence="3">
    <name type="scientific">Castor canadensis</name>
    <name type="common">American beaver</name>
    <dbReference type="NCBI Taxonomy" id="51338"/>
    <lineage>
        <taxon>Eukaryota</taxon>
        <taxon>Metazoa</taxon>
        <taxon>Chordata</taxon>
        <taxon>Craniata</taxon>
        <taxon>Vertebrata</taxon>
        <taxon>Euteleostomi</taxon>
        <taxon>Mammalia</taxon>
        <taxon>Eutheria</taxon>
        <taxon>Euarchontoglires</taxon>
        <taxon>Glires</taxon>
        <taxon>Rodentia</taxon>
        <taxon>Castorimorpha</taxon>
        <taxon>Castoridae</taxon>
        <taxon>Castor</taxon>
    </lineage>
</organism>
<feature type="domain" description="Ig-like" evidence="2">
    <location>
        <begin position="110"/>
        <end position="205"/>
    </location>
</feature>
<dbReference type="InterPro" id="IPR050380">
    <property type="entry name" value="Immune_Resp_Modulators"/>
</dbReference>
<feature type="domain" description="Ig-like" evidence="2">
    <location>
        <begin position="214"/>
        <end position="299"/>
    </location>
</feature>
<dbReference type="Gene3D" id="2.60.40.10">
    <property type="entry name" value="Immunoglobulins"/>
    <property type="match status" value="4"/>
</dbReference>
<dbReference type="InterPro" id="IPR036179">
    <property type="entry name" value="Ig-like_dom_sf"/>
</dbReference>
<feature type="domain" description="Ig-like" evidence="2">
    <location>
        <begin position="306"/>
        <end position="412"/>
    </location>
</feature>
<dbReference type="PROSITE" id="PS00290">
    <property type="entry name" value="IG_MHC"/>
    <property type="match status" value="2"/>
</dbReference>
<dbReference type="InterPro" id="IPR013106">
    <property type="entry name" value="Ig_V-set"/>
</dbReference>